<keyword evidence="4 5" id="KW-0472">Membrane</keyword>
<keyword evidence="3 5" id="KW-1133">Transmembrane helix</keyword>
<protein>
    <submittedName>
        <fullName evidence="8">Uncharacterized protein LOC102810223</fullName>
    </submittedName>
</protein>
<sequence length="224" mass="25292">MSEKKIKAYVVREQPKKLNFRPCTSDVKVIVKAMLVSLALYADKILRRLPADTKENVLWGILIFLLLAMTLDRYLRIMKPLKYPVFMTQSRCILLIASVSIIGAVVCLLPLMACQEGGIDTYYKDAKWSNESRKEKTGRKPSCIFEDDAIGNSSLAFRARIVQNSLPNRLILSVLIVTTITSGKDAAVVAYLHHHSDRASFQKNHVLSQSIVRPELCQQSERVL</sequence>
<keyword evidence="7" id="KW-1185">Reference proteome</keyword>
<evidence type="ECO:0000256" key="3">
    <source>
        <dbReference type="ARBA" id="ARBA00022989"/>
    </source>
</evidence>
<accession>A0ABM0LUC6</accession>
<dbReference type="SUPFAM" id="SSF81321">
    <property type="entry name" value="Family A G protein-coupled receptor-like"/>
    <property type="match status" value="1"/>
</dbReference>
<proteinExistence type="predicted"/>
<dbReference type="InterPro" id="IPR000276">
    <property type="entry name" value="GPCR_Rhodpsn"/>
</dbReference>
<feature type="domain" description="G-protein coupled receptors family 1 profile" evidence="6">
    <location>
        <begin position="63"/>
        <end position="180"/>
    </location>
</feature>
<feature type="transmembrane region" description="Helical" evidence="5">
    <location>
        <begin position="56"/>
        <end position="71"/>
    </location>
</feature>
<organism evidence="7 8">
    <name type="scientific">Saccoglossus kowalevskii</name>
    <name type="common">Acorn worm</name>
    <dbReference type="NCBI Taxonomy" id="10224"/>
    <lineage>
        <taxon>Eukaryota</taxon>
        <taxon>Metazoa</taxon>
        <taxon>Hemichordata</taxon>
        <taxon>Enteropneusta</taxon>
        <taxon>Harrimaniidae</taxon>
        <taxon>Saccoglossus</taxon>
    </lineage>
</organism>
<evidence type="ECO:0000256" key="1">
    <source>
        <dbReference type="ARBA" id="ARBA00004370"/>
    </source>
</evidence>
<dbReference type="Pfam" id="PF00001">
    <property type="entry name" value="7tm_1"/>
    <property type="match status" value="1"/>
</dbReference>
<gene>
    <name evidence="8" type="primary">LOC102810223</name>
</gene>
<dbReference type="PROSITE" id="PS50262">
    <property type="entry name" value="G_PROTEIN_RECEP_F1_2"/>
    <property type="match status" value="1"/>
</dbReference>
<dbReference type="InterPro" id="IPR017452">
    <property type="entry name" value="GPCR_Rhodpsn_7TM"/>
</dbReference>
<reference evidence="8" key="1">
    <citation type="submission" date="2025-08" db="UniProtKB">
        <authorList>
            <consortium name="RefSeq"/>
        </authorList>
    </citation>
    <scope>IDENTIFICATION</scope>
    <source>
        <tissue evidence="8">Testes</tissue>
    </source>
</reference>
<dbReference type="Gene3D" id="1.20.1070.10">
    <property type="entry name" value="Rhodopsin 7-helix transmembrane proteins"/>
    <property type="match status" value="1"/>
</dbReference>
<dbReference type="RefSeq" id="XP_006811367.1">
    <property type="nucleotide sequence ID" value="XM_006811304.1"/>
</dbReference>
<evidence type="ECO:0000259" key="6">
    <source>
        <dbReference type="PROSITE" id="PS50262"/>
    </source>
</evidence>
<evidence type="ECO:0000256" key="2">
    <source>
        <dbReference type="ARBA" id="ARBA00022692"/>
    </source>
</evidence>
<keyword evidence="2 5" id="KW-0812">Transmembrane</keyword>
<name>A0ABM0LUC6_SACKO</name>
<comment type="subcellular location">
    <subcellularLocation>
        <location evidence="1">Membrane</location>
    </subcellularLocation>
</comment>
<evidence type="ECO:0000256" key="5">
    <source>
        <dbReference type="SAM" id="Phobius"/>
    </source>
</evidence>
<evidence type="ECO:0000256" key="4">
    <source>
        <dbReference type="ARBA" id="ARBA00023136"/>
    </source>
</evidence>
<evidence type="ECO:0000313" key="8">
    <source>
        <dbReference type="RefSeq" id="XP_006811367.1"/>
    </source>
</evidence>
<evidence type="ECO:0000313" key="7">
    <source>
        <dbReference type="Proteomes" id="UP000694865"/>
    </source>
</evidence>
<dbReference type="Proteomes" id="UP000694865">
    <property type="component" value="Unplaced"/>
</dbReference>
<dbReference type="GeneID" id="102810223"/>
<feature type="transmembrane region" description="Helical" evidence="5">
    <location>
        <begin position="92"/>
        <end position="113"/>
    </location>
</feature>